<dbReference type="PANTHER" id="PTHR12155">
    <property type="entry name" value="SCHLAFEN"/>
    <property type="match status" value="1"/>
</dbReference>
<proteinExistence type="predicted"/>
<reference evidence="5" key="2">
    <citation type="submission" date="2025-08" db="UniProtKB">
        <authorList>
            <consortium name="Ensembl"/>
        </authorList>
    </citation>
    <scope>IDENTIFICATION</scope>
</reference>
<dbReference type="Pfam" id="PF04326">
    <property type="entry name" value="SLFN_AlbA_2"/>
    <property type="match status" value="1"/>
</dbReference>
<dbReference type="PANTHER" id="PTHR12155:SF46">
    <property type="entry name" value="SCHLAFEN FAMILY MEMBER 12-LIKE"/>
    <property type="match status" value="1"/>
</dbReference>
<keyword evidence="6" id="KW-1185">Reference proteome</keyword>
<evidence type="ECO:0000259" key="4">
    <source>
        <dbReference type="Pfam" id="PF21026"/>
    </source>
</evidence>
<dbReference type="GeneTree" id="ENSGT00410000025651"/>
<dbReference type="InterPro" id="IPR029684">
    <property type="entry name" value="Schlafen"/>
</dbReference>
<evidence type="ECO:0000313" key="6">
    <source>
        <dbReference type="Proteomes" id="UP000233100"/>
    </source>
</evidence>
<keyword evidence="1" id="KW-0812">Transmembrane</keyword>
<dbReference type="FunFam" id="3.30.950.30:FF:000001">
    <property type="entry name" value="Schlafen family member 14"/>
    <property type="match status" value="1"/>
</dbReference>
<name>A0A2K5U849_MACFA</name>
<keyword evidence="1" id="KW-0472">Membrane</keyword>
<dbReference type="InterPro" id="IPR038461">
    <property type="entry name" value="Schlafen_AlbA_2_dom_sf"/>
</dbReference>
<dbReference type="GO" id="GO:0016075">
    <property type="term" value="P:rRNA catabolic process"/>
    <property type="evidence" value="ECO:0007669"/>
    <property type="project" value="UniProtKB-ARBA"/>
</dbReference>
<dbReference type="InterPro" id="IPR031450">
    <property type="entry name" value="Poxin-SLFN/SLFN_N"/>
</dbReference>
<sequence length="688" mass="78592">MDYPTSYSLAGTQHMEALLQSLVIVLLGFRSLLSDQLGCEVLNLLTAQQYEIFSKNLRKNRELFVHGLPGSGKTIMAMKIMEKIRNVFHCEAHRILYVCESQSLRNFIRKELLLGNCLTAGKMNISIDLDTNYAELVLNVGRVTLGENNRNKMKDRQLSKQQNENISRAVCALLNSGGGVIKAEVENEDYSYKKDGIGLDLENSFSNMLPFVPNFLDFMQNGNYFHIFVKSWSLDTSSLQIATLSSSLYKRDVTSAKVMNASAALEFLKDKEKTGGRAYLRPELPAKRACVDVQEESNMEALAADFFNRTELNYKEKLTFTESTHVEIKNFSTEKLLQRIREILPQYVSAFANTDGGYLFVGLNKDKEIIGFKSEKSYLTKLEEVTKNSIGKLPVHHFCMEKGTINYLCKFLGVYDKGSLCGYVYALRVERFCCAVFAKKPDSWHVKDNRVKQLTEKEWIQFMVDSERVYEELPSPASTSSPVSQSCPLREYINFKIQPRRYHLPGLSEKITCTPETLCRNLFSQHEGLEQLICEEMGSVSKGSLIFSRSWSLDLGLQENHKVLCDALLISQDKPPVLYTFHTVQDEEFKGYSTQTAQTLKQKLAKIGGYTEKVCVMTKIFYLSPEGKTSCQYDLNLQVIYPESYYRTTTRTVKDLEEALSNILPEENQIFLFVCLFILFLFVCFFLR</sequence>
<dbReference type="InterPro" id="IPR007421">
    <property type="entry name" value="Schlafen_AlbA_2_dom"/>
</dbReference>
<feature type="transmembrane region" description="Helical" evidence="1">
    <location>
        <begin position="670"/>
        <end position="687"/>
    </location>
</feature>
<dbReference type="Proteomes" id="UP000233100">
    <property type="component" value="Chromosome 16"/>
</dbReference>
<accession>A0A2K5U849</accession>
<gene>
    <name evidence="5" type="primary">SLFN12L</name>
</gene>
<dbReference type="STRING" id="9541.ENSMFAP00000008550"/>
<keyword evidence="1" id="KW-1133">Transmembrane helix</keyword>
<dbReference type="Pfam" id="PF17057">
    <property type="entry name" value="B3R"/>
    <property type="match status" value="1"/>
</dbReference>
<evidence type="ECO:0000256" key="1">
    <source>
        <dbReference type="SAM" id="Phobius"/>
    </source>
</evidence>
<dbReference type="Pfam" id="PF21026">
    <property type="entry name" value="SLFN_GTPase-like"/>
    <property type="match status" value="1"/>
</dbReference>
<feature type="domain" description="Schlafen GTPase-like" evidence="4">
    <location>
        <begin position="509"/>
        <end position="646"/>
    </location>
</feature>
<organism evidence="5 6">
    <name type="scientific">Macaca fascicularis</name>
    <name type="common">Crab-eating macaque</name>
    <name type="synonym">Cynomolgus monkey</name>
    <dbReference type="NCBI Taxonomy" id="9541"/>
    <lineage>
        <taxon>Eukaryota</taxon>
        <taxon>Metazoa</taxon>
        <taxon>Chordata</taxon>
        <taxon>Craniata</taxon>
        <taxon>Vertebrata</taxon>
        <taxon>Euteleostomi</taxon>
        <taxon>Mammalia</taxon>
        <taxon>Eutheria</taxon>
        <taxon>Euarchontoglires</taxon>
        <taxon>Primates</taxon>
        <taxon>Haplorrhini</taxon>
        <taxon>Catarrhini</taxon>
        <taxon>Cercopithecidae</taxon>
        <taxon>Cercopithecinae</taxon>
        <taxon>Macaca</taxon>
    </lineage>
</organism>
<dbReference type="Gene3D" id="3.30.950.30">
    <property type="entry name" value="Schlafen, AAA domain"/>
    <property type="match status" value="1"/>
</dbReference>
<evidence type="ECO:0000259" key="3">
    <source>
        <dbReference type="Pfam" id="PF17057"/>
    </source>
</evidence>
<dbReference type="GO" id="GO:0043022">
    <property type="term" value="F:ribosome binding"/>
    <property type="evidence" value="ECO:0007669"/>
    <property type="project" value="UniProtKB-ARBA"/>
</dbReference>
<dbReference type="Gene3D" id="3.40.50.300">
    <property type="entry name" value="P-loop containing nucleotide triphosphate hydrolases"/>
    <property type="match status" value="1"/>
</dbReference>
<dbReference type="VEuPathDB" id="HostDB:ENSMFAG00000001223"/>
<protein>
    <submittedName>
        <fullName evidence="5">Schlafen family member 12 like</fullName>
    </submittedName>
</protein>
<evidence type="ECO:0000259" key="2">
    <source>
        <dbReference type="Pfam" id="PF04326"/>
    </source>
</evidence>
<dbReference type="InterPro" id="IPR027417">
    <property type="entry name" value="P-loop_NTPase"/>
</dbReference>
<dbReference type="GO" id="GO:0004540">
    <property type="term" value="F:RNA nuclease activity"/>
    <property type="evidence" value="ECO:0007669"/>
    <property type="project" value="UniProtKB-ARBA"/>
</dbReference>
<dbReference type="SUPFAM" id="SSF52540">
    <property type="entry name" value="P-loop containing nucleoside triphosphate hydrolases"/>
    <property type="match status" value="1"/>
</dbReference>
<dbReference type="Ensembl" id="ENSMFAT00000021512.2">
    <property type="protein sequence ID" value="ENSMFAP00000008550.2"/>
    <property type="gene ID" value="ENSMFAG00000050765.1"/>
</dbReference>
<dbReference type="InterPro" id="IPR048729">
    <property type="entry name" value="SLFN_GTPase-like"/>
</dbReference>
<reference evidence="5" key="3">
    <citation type="submission" date="2025-09" db="UniProtKB">
        <authorList>
            <consortium name="Ensembl"/>
        </authorList>
    </citation>
    <scope>IDENTIFICATION</scope>
</reference>
<dbReference type="AlphaFoldDB" id="A0A2K5U849"/>
<feature type="domain" description="Schlafen AlbA-2" evidence="2">
    <location>
        <begin position="322"/>
        <end position="447"/>
    </location>
</feature>
<feature type="domain" description="Poxin-Schlafen/Schlafen-like N-terminal" evidence="3">
    <location>
        <begin position="204"/>
        <end position="320"/>
    </location>
</feature>
<reference evidence="5 6" key="1">
    <citation type="submission" date="2013-03" db="EMBL/GenBank/DDBJ databases">
        <authorList>
            <person name="Warren W."/>
            <person name="Wilson R.K."/>
        </authorList>
    </citation>
    <scope>NUCLEOTIDE SEQUENCE</scope>
</reference>
<evidence type="ECO:0000313" key="5">
    <source>
        <dbReference type="Ensembl" id="ENSMFAP00000008550.2"/>
    </source>
</evidence>